<dbReference type="Pfam" id="PF10192">
    <property type="entry name" value="GPR180-TMEM145_TM"/>
    <property type="match status" value="1"/>
</dbReference>
<organism evidence="4 5">
    <name type="scientific">Euplotes crassus</name>
    <dbReference type="NCBI Taxonomy" id="5936"/>
    <lineage>
        <taxon>Eukaryota</taxon>
        <taxon>Sar</taxon>
        <taxon>Alveolata</taxon>
        <taxon>Ciliophora</taxon>
        <taxon>Intramacronucleata</taxon>
        <taxon>Spirotrichea</taxon>
        <taxon>Hypotrichia</taxon>
        <taxon>Euplotida</taxon>
        <taxon>Euplotidae</taxon>
        <taxon>Moneuplotes</taxon>
    </lineage>
</organism>
<feature type="transmembrane region" description="Helical" evidence="1">
    <location>
        <begin position="290"/>
        <end position="307"/>
    </location>
</feature>
<reference evidence="4" key="1">
    <citation type="submission" date="2023-07" db="EMBL/GenBank/DDBJ databases">
        <authorList>
            <consortium name="AG Swart"/>
            <person name="Singh M."/>
            <person name="Singh A."/>
            <person name="Seah K."/>
            <person name="Emmerich C."/>
        </authorList>
    </citation>
    <scope>NUCLEOTIDE SEQUENCE</scope>
    <source>
        <strain evidence="4">DP1</strain>
    </source>
</reference>
<dbReference type="InterPro" id="IPR047831">
    <property type="entry name" value="GPR180/TMEM145"/>
</dbReference>
<dbReference type="PANTHER" id="PTHR23252:SF24">
    <property type="entry name" value="TRANSMEMBRANE PROTEIN 145"/>
    <property type="match status" value="1"/>
</dbReference>
<evidence type="ECO:0000256" key="1">
    <source>
        <dbReference type="SAM" id="Phobius"/>
    </source>
</evidence>
<feature type="transmembrane region" description="Helical" evidence="1">
    <location>
        <begin position="319"/>
        <end position="338"/>
    </location>
</feature>
<keyword evidence="5" id="KW-1185">Reference proteome</keyword>
<dbReference type="EMBL" id="CAMPGE010011682">
    <property type="protein sequence ID" value="CAI2370499.1"/>
    <property type="molecule type" value="Genomic_DNA"/>
</dbReference>
<keyword evidence="1" id="KW-1133">Transmembrane helix</keyword>
<keyword evidence="2" id="KW-0732">Signal</keyword>
<dbReference type="PANTHER" id="PTHR23252">
    <property type="entry name" value="INTIMAL THICKNESS RECEPTOR-RELATED"/>
    <property type="match status" value="1"/>
</dbReference>
<dbReference type="Proteomes" id="UP001295684">
    <property type="component" value="Unassembled WGS sequence"/>
</dbReference>
<sequence length="431" mass="49939">MEKNGARVGKSCTIFIATLLFCFLLSPGIDCAFVEGSTSIDTVSNTKYVARFAVNKDSLLHVKVRTRYQQHHNLDYVNIHLLLMNDAEWDMALETDICENKKKLARFNVLIHMRNDGEWTRWEQSRVRIINRPQVWYMLLCDCNRETSIGGYDMKALDFELEMTNDESHFSHEYWGVLPTTVFALLVFSYLLGKTTLKLYSEIKKQEEYQTPLTPLLVAIVLEFLQLVLGVLHLICFSYDGRGIWIFDDLHTIFSILAQISLISLMIMISQGWTLTFGNLAEKDYFKMELGAVFGVHIFIGFLSVIDNGEWYKYHDFEGFQGLLLVSLRVGIFGYFLLKIRETMNHVPRKNLKFIKGFIISASAYMLSFPMFWLCSYFLNPHMRLKFIHFGNLFVQMIAILILVNQVTKKESTYNKASMRSQGILPNTKSL</sequence>
<evidence type="ECO:0000256" key="2">
    <source>
        <dbReference type="SAM" id="SignalP"/>
    </source>
</evidence>
<dbReference type="GO" id="GO:0007186">
    <property type="term" value="P:G protein-coupled receptor signaling pathway"/>
    <property type="evidence" value="ECO:0007669"/>
    <property type="project" value="InterPro"/>
</dbReference>
<keyword evidence="1" id="KW-0472">Membrane</keyword>
<feature type="transmembrane region" description="Helical" evidence="1">
    <location>
        <begin position="174"/>
        <end position="192"/>
    </location>
</feature>
<evidence type="ECO:0000313" key="5">
    <source>
        <dbReference type="Proteomes" id="UP001295684"/>
    </source>
</evidence>
<dbReference type="GO" id="GO:0019236">
    <property type="term" value="P:response to pheromone"/>
    <property type="evidence" value="ECO:0007669"/>
    <property type="project" value="InterPro"/>
</dbReference>
<evidence type="ECO:0000259" key="3">
    <source>
        <dbReference type="Pfam" id="PF10192"/>
    </source>
</evidence>
<feature type="domain" description="GPR180/TMEM145 transmembrane" evidence="3">
    <location>
        <begin position="185"/>
        <end position="403"/>
    </location>
</feature>
<keyword evidence="1" id="KW-0812">Transmembrane</keyword>
<comment type="caution">
    <text evidence="4">The sequence shown here is derived from an EMBL/GenBank/DDBJ whole genome shotgun (WGS) entry which is preliminary data.</text>
</comment>
<feature type="signal peptide" evidence="2">
    <location>
        <begin position="1"/>
        <end position="31"/>
    </location>
</feature>
<feature type="transmembrane region" description="Helical" evidence="1">
    <location>
        <begin position="250"/>
        <end position="269"/>
    </location>
</feature>
<name>A0AAD1UKI9_EUPCR</name>
<dbReference type="AlphaFoldDB" id="A0AAD1UKI9"/>
<evidence type="ECO:0000313" key="4">
    <source>
        <dbReference type="EMBL" id="CAI2370499.1"/>
    </source>
</evidence>
<protein>
    <recommendedName>
        <fullName evidence="3">GPR180/TMEM145 transmembrane domain-containing protein</fullName>
    </recommendedName>
</protein>
<accession>A0AAD1UKI9</accession>
<gene>
    <name evidence="4" type="ORF">ECRASSUSDP1_LOCUS11812</name>
</gene>
<proteinExistence type="predicted"/>
<dbReference type="InterPro" id="IPR019336">
    <property type="entry name" value="GPR180/TMEM145_TM"/>
</dbReference>
<feature type="transmembrane region" description="Helical" evidence="1">
    <location>
        <begin position="385"/>
        <end position="404"/>
    </location>
</feature>
<feature type="chain" id="PRO_5042294152" description="GPR180/TMEM145 transmembrane domain-containing protein" evidence="2">
    <location>
        <begin position="32"/>
        <end position="431"/>
    </location>
</feature>
<feature type="transmembrane region" description="Helical" evidence="1">
    <location>
        <begin position="213"/>
        <end position="235"/>
    </location>
</feature>
<feature type="transmembrane region" description="Helical" evidence="1">
    <location>
        <begin position="358"/>
        <end position="379"/>
    </location>
</feature>